<dbReference type="Pfam" id="PF08666">
    <property type="entry name" value="SAF"/>
    <property type="match status" value="1"/>
</dbReference>
<dbReference type="CDD" id="cd11614">
    <property type="entry name" value="SAF_CpaB_FlgA_like"/>
    <property type="match status" value="1"/>
</dbReference>
<dbReference type="Proteomes" id="UP001190336">
    <property type="component" value="Chromosome"/>
</dbReference>
<name>A0ABN9MWY7_9MYCO</name>
<dbReference type="Gene3D" id="3.90.1210.10">
    <property type="entry name" value="Antifreeze-like/N-acetylneuraminic acid synthase C-terminal domain"/>
    <property type="match status" value="1"/>
</dbReference>
<reference evidence="2 3" key="1">
    <citation type="submission" date="2023-08" db="EMBL/GenBank/DDBJ databases">
        <authorList>
            <person name="Folkvardsen B D."/>
            <person name="Norman A."/>
        </authorList>
    </citation>
    <scope>NUCLEOTIDE SEQUENCE [LARGE SCALE GENOMIC DNA]</scope>
    <source>
        <strain evidence="2 3">Mu0083</strain>
    </source>
</reference>
<sequence length="216" mass="22174">MGDSLDPTLASRLSQALRPDWVRTERARRLTAGALVLLAAVAAIRPDPGDDLVEVVVASHDIAPGKVLTDGDVTVESRSARTIPDGAATDRSALVHNALAGPARRGEILTDVRLLGSRLTEAAAGPDARIVGVHPADTALADLIHPGDVVDVVTASPDESTEPPNPPRVLAGGGIVVLVSDNHDHDDRVVLIALPATAAVAVAGATLTQAVTLTLR</sequence>
<organism evidence="2 3">
    <name type="scientific">[Mycobacterium] kokjensenii</name>
    <dbReference type="NCBI Taxonomy" id="3064287"/>
    <lineage>
        <taxon>Bacteria</taxon>
        <taxon>Bacillati</taxon>
        <taxon>Actinomycetota</taxon>
        <taxon>Actinomycetes</taxon>
        <taxon>Mycobacteriales</taxon>
        <taxon>Mycobacteriaceae</taxon>
        <taxon>Mycolicibacter</taxon>
    </lineage>
</organism>
<keyword evidence="3" id="KW-1185">Reference proteome</keyword>
<evidence type="ECO:0000313" key="3">
    <source>
        <dbReference type="Proteomes" id="UP001190336"/>
    </source>
</evidence>
<dbReference type="EMBL" id="OY726394">
    <property type="protein sequence ID" value="CAJ1494655.1"/>
    <property type="molecule type" value="Genomic_DNA"/>
</dbReference>
<gene>
    <name evidence="2" type="ORF">MU0083_000881</name>
</gene>
<protein>
    <submittedName>
        <fullName evidence="2">SAF domain-containing protein</fullName>
    </submittedName>
</protein>
<dbReference type="SMART" id="SM00858">
    <property type="entry name" value="SAF"/>
    <property type="match status" value="1"/>
</dbReference>
<evidence type="ECO:0000313" key="2">
    <source>
        <dbReference type="EMBL" id="CAJ1494655.1"/>
    </source>
</evidence>
<proteinExistence type="predicted"/>
<evidence type="ECO:0000259" key="1">
    <source>
        <dbReference type="SMART" id="SM00858"/>
    </source>
</evidence>
<dbReference type="RefSeq" id="WP_308475792.1">
    <property type="nucleotide sequence ID" value="NZ_OY726394.1"/>
</dbReference>
<feature type="domain" description="SAF" evidence="1">
    <location>
        <begin position="53"/>
        <end position="115"/>
    </location>
</feature>
<accession>A0ABN9MWY7</accession>
<dbReference type="InterPro" id="IPR013974">
    <property type="entry name" value="SAF"/>
</dbReference>